<evidence type="ECO:0000313" key="3">
    <source>
        <dbReference type="EMBL" id="CAK0821793.1"/>
    </source>
</evidence>
<evidence type="ECO:0000256" key="1">
    <source>
        <dbReference type="SAM" id="MobiDB-lite"/>
    </source>
</evidence>
<keyword evidence="2" id="KW-0812">Transmembrane</keyword>
<feature type="region of interest" description="Disordered" evidence="1">
    <location>
        <begin position="126"/>
        <end position="179"/>
    </location>
</feature>
<keyword evidence="2" id="KW-1133">Transmembrane helix</keyword>
<name>A0ABN9RRB3_9DINO</name>
<dbReference type="EMBL" id="CAUYUJ010007730">
    <property type="protein sequence ID" value="CAK0821793.1"/>
    <property type="molecule type" value="Genomic_DNA"/>
</dbReference>
<evidence type="ECO:0008006" key="5">
    <source>
        <dbReference type="Google" id="ProtNLM"/>
    </source>
</evidence>
<evidence type="ECO:0000256" key="2">
    <source>
        <dbReference type="SAM" id="Phobius"/>
    </source>
</evidence>
<feature type="compositionally biased region" description="Polar residues" evidence="1">
    <location>
        <begin position="156"/>
        <end position="172"/>
    </location>
</feature>
<feature type="compositionally biased region" description="Polar residues" evidence="1">
    <location>
        <begin position="139"/>
        <end position="148"/>
    </location>
</feature>
<dbReference type="Proteomes" id="UP001189429">
    <property type="component" value="Unassembled WGS sequence"/>
</dbReference>
<comment type="caution">
    <text evidence="3">The sequence shown here is derived from an EMBL/GenBank/DDBJ whole genome shotgun (WGS) entry which is preliminary data.</text>
</comment>
<accession>A0ABN9RRB3</accession>
<reference evidence="3" key="1">
    <citation type="submission" date="2023-10" db="EMBL/GenBank/DDBJ databases">
        <authorList>
            <person name="Chen Y."/>
            <person name="Shah S."/>
            <person name="Dougan E. K."/>
            <person name="Thang M."/>
            <person name="Chan C."/>
        </authorList>
    </citation>
    <scope>NUCLEOTIDE SEQUENCE [LARGE SCALE GENOMIC DNA]</scope>
</reference>
<evidence type="ECO:0000313" key="4">
    <source>
        <dbReference type="Proteomes" id="UP001189429"/>
    </source>
</evidence>
<keyword evidence="4" id="KW-1185">Reference proteome</keyword>
<sequence>MQECVVIGAGESCISSVGSCWESWQHGASCLDTSLFQAAAFLDTSLKAVQVAAWTAADKAAEAERRLGNPVAPVSSNIISLLAQAHHTGTVTNASVWALLLAVAACLLVAGCVFCSSSIFERSATSLPTPAGKGGARTVSATSLSSDWPRQGQPVPASSRSPGSTASVQSSARRPPAGRAMSMKIKSNGSSVAHPLGTGSANGGQHGTLHSCVSACADHSPSSQEPVRKKTEGCLFTVPVDVMVGVNLTGKGSFTIKDTCSSLVLRGAVPKNSDGSRKAQVFQGEDGTTPCASVEPLPSGPQAILNSFQIRGADNMLLGSLVLQNSGEFVVHSHEQPELVIEGNDADVDLQVSSRDGRPKASVSCKASHPGGMEQVEIHVLPGTDPVLIVACTLAILFLCG</sequence>
<proteinExistence type="predicted"/>
<gene>
    <name evidence="3" type="ORF">PCOR1329_LOCUS22958</name>
</gene>
<keyword evidence="2" id="KW-0472">Membrane</keyword>
<feature type="transmembrane region" description="Helical" evidence="2">
    <location>
        <begin position="96"/>
        <end position="120"/>
    </location>
</feature>
<protein>
    <recommendedName>
        <fullName evidence="5">Altered inheritance of mitochondria protein 24, mitochondrial</fullName>
    </recommendedName>
</protein>
<organism evidence="3 4">
    <name type="scientific">Prorocentrum cordatum</name>
    <dbReference type="NCBI Taxonomy" id="2364126"/>
    <lineage>
        <taxon>Eukaryota</taxon>
        <taxon>Sar</taxon>
        <taxon>Alveolata</taxon>
        <taxon>Dinophyceae</taxon>
        <taxon>Prorocentrales</taxon>
        <taxon>Prorocentraceae</taxon>
        <taxon>Prorocentrum</taxon>
    </lineage>
</organism>